<dbReference type="GO" id="GO:0009252">
    <property type="term" value="P:peptidoglycan biosynthetic process"/>
    <property type="evidence" value="ECO:0007669"/>
    <property type="project" value="UniProtKB-KW"/>
</dbReference>
<dbReference type="GO" id="GO:0071555">
    <property type="term" value="P:cell wall organization"/>
    <property type="evidence" value="ECO:0007669"/>
    <property type="project" value="UniProtKB-KW"/>
</dbReference>
<evidence type="ECO:0000256" key="3">
    <source>
        <dbReference type="ARBA" id="ARBA00022801"/>
    </source>
</evidence>
<keyword evidence="9" id="KW-0645">Protease</keyword>
<dbReference type="GO" id="GO:0006508">
    <property type="term" value="P:proteolysis"/>
    <property type="evidence" value="ECO:0007669"/>
    <property type="project" value="InterPro"/>
</dbReference>
<keyword evidence="5" id="KW-0573">Peptidoglycan synthesis</keyword>
<keyword evidence="9" id="KW-0121">Carboxypeptidase</keyword>
<proteinExistence type="inferred from homology"/>
<dbReference type="Proteomes" id="UP000401081">
    <property type="component" value="Unassembled WGS sequence"/>
</dbReference>
<reference evidence="9 10" key="1">
    <citation type="submission" date="2019-03" db="EMBL/GenBank/DDBJ databases">
        <authorList>
            <consortium name="Pathogen Informatics"/>
        </authorList>
    </citation>
    <scope>NUCLEOTIDE SEQUENCE [LARGE SCALE GENOMIC DNA]</scope>
    <source>
        <strain evidence="9 10">NCTC12993</strain>
    </source>
</reference>
<dbReference type="Gene3D" id="3.40.710.10">
    <property type="entry name" value="DD-peptidase/beta-lactamase superfamily"/>
    <property type="match status" value="1"/>
</dbReference>
<feature type="domain" description="Peptidase S11 D-alanyl-D-alanine carboxypeptidase A N-terminal" evidence="8">
    <location>
        <begin position="1"/>
        <end position="64"/>
    </location>
</feature>
<keyword evidence="2" id="KW-0732">Signal</keyword>
<accession>A0A485BT22</accession>
<evidence type="ECO:0000256" key="4">
    <source>
        <dbReference type="ARBA" id="ARBA00022960"/>
    </source>
</evidence>
<dbReference type="AlphaFoldDB" id="A0A485BT22"/>
<dbReference type="Pfam" id="PF00768">
    <property type="entry name" value="Peptidase_S11"/>
    <property type="match status" value="1"/>
</dbReference>
<keyword evidence="3 9" id="KW-0378">Hydrolase</keyword>
<dbReference type="EC" id="3.4.16.4" evidence="9"/>
<name>A0A485BT22_KLUCR</name>
<evidence type="ECO:0000313" key="9">
    <source>
        <dbReference type="EMBL" id="VFS76294.1"/>
    </source>
</evidence>
<comment type="similarity">
    <text evidence="1 7">Belongs to the peptidase S11 family.</text>
</comment>
<dbReference type="PRINTS" id="PR00725">
    <property type="entry name" value="DADACBPTASE1"/>
</dbReference>
<evidence type="ECO:0000259" key="8">
    <source>
        <dbReference type="Pfam" id="PF00768"/>
    </source>
</evidence>
<dbReference type="InterPro" id="IPR001967">
    <property type="entry name" value="Peptidase_S11_N"/>
</dbReference>
<dbReference type="GO" id="GO:0009002">
    <property type="term" value="F:serine-type D-Ala-D-Ala carboxypeptidase activity"/>
    <property type="evidence" value="ECO:0007669"/>
    <property type="project" value="UniProtKB-EC"/>
</dbReference>
<evidence type="ECO:0000256" key="1">
    <source>
        <dbReference type="ARBA" id="ARBA00007164"/>
    </source>
</evidence>
<gene>
    <name evidence="9" type="primary">dacD_5</name>
    <name evidence="9" type="ORF">NCTC12993_05389</name>
</gene>
<evidence type="ECO:0000256" key="5">
    <source>
        <dbReference type="ARBA" id="ARBA00022984"/>
    </source>
</evidence>
<evidence type="ECO:0000256" key="6">
    <source>
        <dbReference type="ARBA" id="ARBA00023316"/>
    </source>
</evidence>
<evidence type="ECO:0000313" key="10">
    <source>
        <dbReference type="Proteomes" id="UP000401081"/>
    </source>
</evidence>
<dbReference type="SUPFAM" id="SSF56601">
    <property type="entry name" value="beta-lactamase/transpeptidase-like"/>
    <property type="match status" value="1"/>
</dbReference>
<sequence length="71" mass="7613">MFLKAGDRLTVRDLSRGLIVDSGNDACVALADYVAGGQPQFVKMMNHYVETLNLRDTHFETVHGSGCAGAA</sequence>
<dbReference type="InterPro" id="IPR018044">
    <property type="entry name" value="Peptidase_S11"/>
</dbReference>
<organism evidence="9 10">
    <name type="scientific">Kluyvera cryocrescens</name>
    <name type="common">Kluyvera citrophila</name>
    <dbReference type="NCBI Taxonomy" id="580"/>
    <lineage>
        <taxon>Bacteria</taxon>
        <taxon>Pseudomonadati</taxon>
        <taxon>Pseudomonadota</taxon>
        <taxon>Gammaproteobacteria</taxon>
        <taxon>Enterobacterales</taxon>
        <taxon>Enterobacteriaceae</taxon>
        <taxon>Kluyvera</taxon>
    </lineage>
</organism>
<keyword evidence="10" id="KW-1185">Reference proteome</keyword>
<keyword evidence="6" id="KW-0961">Cell wall biogenesis/degradation</keyword>
<dbReference type="EMBL" id="CAADJD010000023">
    <property type="protein sequence ID" value="VFS76294.1"/>
    <property type="molecule type" value="Genomic_DNA"/>
</dbReference>
<dbReference type="GO" id="GO:0008360">
    <property type="term" value="P:regulation of cell shape"/>
    <property type="evidence" value="ECO:0007669"/>
    <property type="project" value="UniProtKB-KW"/>
</dbReference>
<dbReference type="InterPro" id="IPR012338">
    <property type="entry name" value="Beta-lactam/transpept-like"/>
</dbReference>
<evidence type="ECO:0000256" key="7">
    <source>
        <dbReference type="RuleBase" id="RU004016"/>
    </source>
</evidence>
<protein>
    <submittedName>
        <fullName evidence="9">D-alanyl-D-alanine carboxypeptidase dacD</fullName>
        <ecNumber evidence="9">3.4.16.4</ecNumber>
    </submittedName>
</protein>
<keyword evidence="4" id="KW-0133">Cell shape</keyword>
<evidence type="ECO:0000256" key="2">
    <source>
        <dbReference type="ARBA" id="ARBA00022729"/>
    </source>
</evidence>